<dbReference type="AlphaFoldDB" id="A0A1E5IM20"/>
<name>A0A1E5IM20_ENDTX</name>
<gene>
    <name evidence="5" type="primary">fmt</name>
    <name evidence="8" type="ORF">ATZ36_14180</name>
</gene>
<dbReference type="NCBIfam" id="TIGR00460">
    <property type="entry name" value="fmt"/>
    <property type="match status" value="1"/>
</dbReference>
<dbReference type="InterPro" id="IPR041711">
    <property type="entry name" value="Met-tRNA-FMT_N"/>
</dbReference>
<sequence length="313" mass="34832">MKILFFGTAFISKTYLEELHKNRHEIFAVTMSDKPALRGQKLICPAVKVYAAKNNISFIQPEKFTPAVIETITDFAADVGVAVAYGKLIPKSVFNNPKYKTFNIHFSLLPKYRGAAPVQHALCRGETETGISSFYIEEGLDTGNIIVHEKLNISIKDNAETLLNKLIPLGIGVMNKTLNLFRYGKCDAMSQTGDPSFAPPLKKVDGLVDWNKNAYEIYNQFRGLYLWPGICSTVSQGKLAGKRIKFREIEVFDSDSVNKDSGIVYSTEKNKGFTVSCACGRILVVKVQVENKPAVSAWDFIQGRQISVGDHFC</sequence>
<evidence type="ECO:0000259" key="7">
    <source>
        <dbReference type="Pfam" id="PF02911"/>
    </source>
</evidence>
<protein>
    <recommendedName>
        <fullName evidence="2 5">Methionyl-tRNA formyltransferase</fullName>
        <ecNumber evidence="2 5">2.1.2.9</ecNumber>
    </recommendedName>
</protein>
<reference evidence="8 9" key="1">
    <citation type="submission" date="2015-11" db="EMBL/GenBank/DDBJ databases">
        <title>Evidence for parallel genomic evolution in an endosymbiosis of termite gut flagellates.</title>
        <authorList>
            <person name="Zheng H."/>
        </authorList>
    </citation>
    <scope>NUCLEOTIDE SEQUENCE [LARGE SCALE GENOMIC DNA]</scope>
    <source>
        <strain evidence="8 9">CET450</strain>
    </source>
</reference>
<dbReference type="Gene3D" id="3.40.50.12230">
    <property type="match status" value="1"/>
</dbReference>
<comment type="function">
    <text evidence="5">Attaches a formyl group to the free amino group of methionyl-tRNA(fMet). The formyl group appears to play a dual role in the initiator identity of N-formylmethionyl-tRNA by promoting its recognition by IF2 and preventing the misappropriation of this tRNA by the elongation apparatus.</text>
</comment>
<evidence type="ECO:0000313" key="8">
    <source>
        <dbReference type="EMBL" id="OEG71534.1"/>
    </source>
</evidence>
<dbReference type="SUPFAM" id="SSF53328">
    <property type="entry name" value="Formyltransferase"/>
    <property type="match status" value="1"/>
</dbReference>
<comment type="similarity">
    <text evidence="1 5">Belongs to the Fmt family.</text>
</comment>
<dbReference type="InterPro" id="IPR044135">
    <property type="entry name" value="Met-tRNA-FMT_C"/>
</dbReference>
<evidence type="ECO:0000313" key="9">
    <source>
        <dbReference type="Proteomes" id="UP000095237"/>
    </source>
</evidence>
<dbReference type="InterPro" id="IPR002376">
    <property type="entry name" value="Formyl_transf_N"/>
</dbReference>
<dbReference type="CDD" id="cd08704">
    <property type="entry name" value="Met_tRNA_FMT_C"/>
    <property type="match status" value="1"/>
</dbReference>
<dbReference type="InterPro" id="IPR011034">
    <property type="entry name" value="Formyl_transferase-like_C_sf"/>
</dbReference>
<evidence type="ECO:0000256" key="4">
    <source>
        <dbReference type="ARBA" id="ARBA00022917"/>
    </source>
</evidence>
<feature type="domain" description="Formyl transferase C-terminal" evidence="7">
    <location>
        <begin position="201"/>
        <end position="304"/>
    </location>
</feature>
<organism evidence="8 9">
    <name type="scientific">Endomicrobium trichonymphae</name>
    <dbReference type="NCBI Taxonomy" id="1408204"/>
    <lineage>
        <taxon>Bacteria</taxon>
        <taxon>Pseudomonadati</taxon>
        <taxon>Elusimicrobiota</taxon>
        <taxon>Endomicrobiia</taxon>
        <taxon>Endomicrobiales</taxon>
        <taxon>Endomicrobiaceae</taxon>
        <taxon>Candidatus Endomicrobiellum</taxon>
    </lineage>
</organism>
<dbReference type="EC" id="2.1.2.9" evidence="2 5"/>
<dbReference type="GO" id="GO:0004479">
    <property type="term" value="F:methionyl-tRNA formyltransferase activity"/>
    <property type="evidence" value="ECO:0007669"/>
    <property type="project" value="UniProtKB-UniRule"/>
</dbReference>
<feature type="binding site" evidence="5">
    <location>
        <begin position="107"/>
        <end position="110"/>
    </location>
    <ligand>
        <name>(6S)-5,6,7,8-tetrahydrofolate</name>
        <dbReference type="ChEBI" id="CHEBI:57453"/>
    </ligand>
</feature>
<dbReference type="GO" id="GO:0005829">
    <property type="term" value="C:cytosol"/>
    <property type="evidence" value="ECO:0007669"/>
    <property type="project" value="TreeGrafter"/>
</dbReference>
<evidence type="ECO:0000256" key="3">
    <source>
        <dbReference type="ARBA" id="ARBA00022679"/>
    </source>
</evidence>
<evidence type="ECO:0000259" key="6">
    <source>
        <dbReference type="Pfam" id="PF00551"/>
    </source>
</evidence>
<dbReference type="CDD" id="cd08646">
    <property type="entry name" value="FMT_core_Met-tRNA-FMT_N"/>
    <property type="match status" value="1"/>
</dbReference>
<keyword evidence="3 5" id="KW-0808">Transferase</keyword>
<dbReference type="InterPro" id="IPR005794">
    <property type="entry name" value="Fmt"/>
</dbReference>
<evidence type="ECO:0000256" key="2">
    <source>
        <dbReference type="ARBA" id="ARBA00012261"/>
    </source>
</evidence>
<dbReference type="Pfam" id="PF02911">
    <property type="entry name" value="Formyl_trans_C"/>
    <property type="match status" value="1"/>
</dbReference>
<evidence type="ECO:0000256" key="5">
    <source>
        <dbReference type="HAMAP-Rule" id="MF_00182"/>
    </source>
</evidence>
<evidence type="ECO:0000256" key="1">
    <source>
        <dbReference type="ARBA" id="ARBA00010699"/>
    </source>
</evidence>
<dbReference type="HAMAP" id="MF_00182">
    <property type="entry name" value="Formyl_trans"/>
    <property type="match status" value="1"/>
</dbReference>
<dbReference type="PANTHER" id="PTHR11138:SF5">
    <property type="entry name" value="METHIONYL-TRNA FORMYLTRANSFERASE, MITOCHONDRIAL"/>
    <property type="match status" value="1"/>
</dbReference>
<dbReference type="Proteomes" id="UP000095237">
    <property type="component" value="Unassembled WGS sequence"/>
</dbReference>
<dbReference type="PANTHER" id="PTHR11138">
    <property type="entry name" value="METHIONYL-TRNA FORMYLTRANSFERASE"/>
    <property type="match status" value="1"/>
</dbReference>
<feature type="domain" description="Formyl transferase N-terminal" evidence="6">
    <location>
        <begin position="1"/>
        <end position="166"/>
    </location>
</feature>
<dbReference type="Pfam" id="PF00551">
    <property type="entry name" value="Formyl_trans_N"/>
    <property type="match status" value="1"/>
</dbReference>
<dbReference type="InterPro" id="IPR036477">
    <property type="entry name" value="Formyl_transf_N_sf"/>
</dbReference>
<keyword evidence="9" id="KW-1185">Reference proteome</keyword>
<keyword evidence="4 5" id="KW-0648">Protein biosynthesis</keyword>
<dbReference type="SUPFAM" id="SSF50486">
    <property type="entry name" value="FMT C-terminal domain-like"/>
    <property type="match status" value="1"/>
</dbReference>
<accession>A0A1E5IM20</accession>
<comment type="catalytic activity">
    <reaction evidence="5">
        <text>L-methionyl-tRNA(fMet) + (6R)-10-formyltetrahydrofolate = N-formyl-L-methionyl-tRNA(fMet) + (6S)-5,6,7,8-tetrahydrofolate + H(+)</text>
        <dbReference type="Rhea" id="RHEA:24380"/>
        <dbReference type="Rhea" id="RHEA-COMP:9952"/>
        <dbReference type="Rhea" id="RHEA-COMP:9953"/>
        <dbReference type="ChEBI" id="CHEBI:15378"/>
        <dbReference type="ChEBI" id="CHEBI:57453"/>
        <dbReference type="ChEBI" id="CHEBI:78530"/>
        <dbReference type="ChEBI" id="CHEBI:78844"/>
        <dbReference type="ChEBI" id="CHEBI:195366"/>
        <dbReference type="EC" id="2.1.2.9"/>
    </reaction>
</comment>
<proteinExistence type="inferred from homology"/>
<dbReference type="EMBL" id="LNVX01000182">
    <property type="protein sequence ID" value="OEG71534.1"/>
    <property type="molecule type" value="Genomic_DNA"/>
</dbReference>
<dbReference type="InterPro" id="IPR005793">
    <property type="entry name" value="Formyl_trans_C"/>
</dbReference>
<comment type="caution">
    <text evidence="8">The sequence shown here is derived from an EMBL/GenBank/DDBJ whole genome shotgun (WGS) entry which is preliminary data.</text>
</comment>